<feature type="transmembrane region" description="Helical" evidence="1">
    <location>
        <begin position="171"/>
        <end position="194"/>
    </location>
</feature>
<proteinExistence type="predicted"/>
<evidence type="ECO:0008006" key="3">
    <source>
        <dbReference type="Google" id="ProtNLM"/>
    </source>
</evidence>
<evidence type="ECO:0000256" key="1">
    <source>
        <dbReference type="SAM" id="Phobius"/>
    </source>
</evidence>
<dbReference type="NCBIfam" id="TIGR02206">
    <property type="entry name" value="intg_mem_TP0381"/>
    <property type="match status" value="1"/>
</dbReference>
<feature type="transmembrane region" description="Helical" evidence="1">
    <location>
        <begin position="20"/>
        <end position="40"/>
    </location>
</feature>
<dbReference type="EMBL" id="UINC01005108">
    <property type="protein sequence ID" value="SVA19122.1"/>
    <property type="molecule type" value="Genomic_DNA"/>
</dbReference>
<keyword evidence="1" id="KW-1133">Transmembrane helix</keyword>
<name>A0A381TSV2_9ZZZZ</name>
<protein>
    <recommendedName>
        <fullName evidence="3">TIGR02206 family membrane protein</fullName>
    </recommendedName>
</protein>
<reference evidence="2" key="1">
    <citation type="submission" date="2018-05" db="EMBL/GenBank/DDBJ databases">
        <authorList>
            <person name="Lanie J.A."/>
            <person name="Ng W.-L."/>
            <person name="Kazmierczak K.M."/>
            <person name="Andrzejewski T.M."/>
            <person name="Davidsen T.M."/>
            <person name="Wayne K.J."/>
            <person name="Tettelin H."/>
            <person name="Glass J.I."/>
            <person name="Rusch D."/>
            <person name="Podicherti R."/>
            <person name="Tsui H.-C.T."/>
            <person name="Winkler M.E."/>
        </authorList>
    </citation>
    <scope>NUCLEOTIDE SEQUENCE</scope>
</reference>
<feature type="transmembrane region" description="Helical" evidence="1">
    <location>
        <begin position="137"/>
        <end position="159"/>
    </location>
</feature>
<organism evidence="2">
    <name type="scientific">marine metagenome</name>
    <dbReference type="NCBI Taxonomy" id="408172"/>
    <lineage>
        <taxon>unclassified sequences</taxon>
        <taxon>metagenomes</taxon>
        <taxon>ecological metagenomes</taxon>
    </lineage>
</organism>
<gene>
    <name evidence="2" type="ORF">METZ01_LOCUS71976</name>
</gene>
<keyword evidence="1" id="KW-0472">Membrane</keyword>
<dbReference type="Pfam" id="PF14808">
    <property type="entry name" value="TMEM164"/>
    <property type="match status" value="1"/>
</dbReference>
<feature type="transmembrane region" description="Helical" evidence="1">
    <location>
        <begin position="52"/>
        <end position="77"/>
    </location>
</feature>
<dbReference type="AlphaFoldDB" id="A0A381TSV2"/>
<evidence type="ECO:0000313" key="2">
    <source>
        <dbReference type="EMBL" id="SVA19122.1"/>
    </source>
</evidence>
<sequence>MRESVYNYLNTFEPFDMFGLEHIVALIAALAFIIVLPLYAKRNLNEQVQHRLGMVIGWLVFGNYIVWVGLEAIAGTFDIKQHLPVHLCRFTNLAIPLVMVWRSYLAYEILFFWGLSAMLQASFSPDIAAGFPHFHYFRFWMGHQGVILALIYATVVYRIRPTFKSLIKSFIALNIFLIFAVIVNILVDANYFWICGKPVNHIGERIPTLLDYLGPWPWYILTAEFVALAHFLLAYSPFYFINKRNLHKK</sequence>
<feature type="transmembrane region" description="Helical" evidence="1">
    <location>
        <begin position="218"/>
        <end position="241"/>
    </location>
</feature>
<dbReference type="InterPro" id="IPR011737">
    <property type="entry name" value="CHP02206_TP0381"/>
</dbReference>
<keyword evidence="1" id="KW-0812">Transmembrane</keyword>
<accession>A0A381TSV2</accession>